<dbReference type="Proteomes" id="UP000001514">
    <property type="component" value="Unassembled WGS sequence"/>
</dbReference>
<keyword evidence="12" id="KW-1185">Reference proteome</keyword>
<dbReference type="FunCoup" id="D8RGZ6">
    <property type="interactions" value="3741"/>
</dbReference>
<dbReference type="InParanoid" id="D8RGZ6"/>
<dbReference type="GO" id="GO:0000287">
    <property type="term" value="F:magnesium ion binding"/>
    <property type="evidence" value="ECO:0007669"/>
    <property type="project" value="UniProtKB-UniRule"/>
</dbReference>
<feature type="binding site" evidence="9">
    <location>
        <position position="286"/>
    </location>
    <ligand>
        <name>IMP</name>
        <dbReference type="ChEBI" id="CHEBI:58053"/>
    </ligand>
</feature>
<keyword evidence="3 9" id="KW-0479">Metal-binding</keyword>
<comment type="pathway">
    <text evidence="9 10">Purine metabolism; AMP biosynthesis via de novo pathway; AMP from IMP: step 1/2.</text>
</comment>
<evidence type="ECO:0000256" key="8">
    <source>
        <dbReference type="ARBA" id="ARBA00050432"/>
    </source>
</evidence>
<dbReference type="Pfam" id="PF00709">
    <property type="entry name" value="Adenylsucc_synt"/>
    <property type="match status" value="1"/>
</dbReference>
<dbReference type="GO" id="GO:0005525">
    <property type="term" value="F:GTP binding"/>
    <property type="evidence" value="ECO:0007669"/>
    <property type="project" value="UniProtKB-UniRule"/>
</dbReference>
<name>D8RGZ6_SELML</name>
<feature type="binding site" evidence="9">
    <location>
        <begin position="361"/>
        <end position="367"/>
    </location>
    <ligand>
        <name>substrate</name>
    </ligand>
</feature>
<comment type="similarity">
    <text evidence="9 10">Belongs to the adenylosuccinate synthetase family.</text>
</comment>
<dbReference type="InterPro" id="IPR027417">
    <property type="entry name" value="P-loop_NTPase"/>
</dbReference>
<dbReference type="InterPro" id="IPR042110">
    <property type="entry name" value="Adenylosuccinate_synth_dom2"/>
</dbReference>
<feature type="binding site" evidence="9">
    <location>
        <begin position="393"/>
        <end position="395"/>
    </location>
    <ligand>
        <name>GTP</name>
        <dbReference type="ChEBI" id="CHEBI:37565"/>
    </ligand>
</feature>
<evidence type="ECO:0000313" key="11">
    <source>
        <dbReference type="EMBL" id="EFJ28450.1"/>
    </source>
</evidence>
<dbReference type="Gene3D" id="3.40.440.10">
    <property type="entry name" value="Adenylosuccinate Synthetase, subunit A, domain 1"/>
    <property type="match status" value="1"/>
</dbReference>
<dbReference type="SMART" id="SM00788">
    <property type="entry name" value="Adenylsucc_synt"/>
    <property type="match status" value="1"/>
</dbReference>
<evidence type="ECO:0000256" key="6">
    <source>
        <dbReference type="ARBA" id="ARBA00022842"/>
    </source>
</evidence>
<dbReference type="FunFam" id="1.10.300.10:FF:000002">
    <property type="entry name" value="Adenylosuccinate synthetase, chloroplastic"/>
    <property type="match status" value="1"/>
</dbReference>
<evidence type="ECO:0000256" key="9">
    <source>
        <dbReference type="HAMAP-Rule" id="MF_03125"/>
    </source>
</evidence>
<feature type="binding site" evidence="9">
    <location>
        <begin position="75"/>
        <end position="78"/>
    </location>
    <ligand>
        <name>IMP</name>
        <dbReference type="ChEBI" id="CHEBI:58053"/>
    </ligand>
</feature>
<evidence type="ECO:0000256" key="3">
    <source>
        <dbReference type="ARBA" id="ARBA00022723"/>
    </source>
</evidence>
<feature type="active site" description="Proton donor" evidence="9">
    <location>
        <position position="103"/>
    </location>
</feature>
<keyword evidence="2 9" id="KW-0436">Ligase</keyword>
<feature type="binding site" evidence="9">
    <location>
        <position position="206"/>
    </location>
    <ligand>
        <name>IMP</name>
        <dbReference type="ChEBI" id="CHEBI:58053"/>
        <note>ligand shared between dimeric partners</note>
    </ligand>
</feature>
<accession>D8RGZ6</accession>
<dbReference type="HOGENOM" id="CLU_029848_0_0_1"/>
<comment type="subcellular location">
    <subcellularLocation>
        <location evidence="9">Plastid</location>
        <location evidence="9">Chloroplast</location>
    </subcellularLocation>
</comment>
<dbReference type="GO" id="GO:0046040">
    <property type="term" value="P:IMP metabolic process"/>
    <property type="evidence" value="ECO:0000318"/>
    <property type="project" value="GO_Central"/>
</dbReference>
<feature type="binding site" evidence="9">
    <location>
        <position position="102"/>
    </location>
    <ligand>
        <name>Mg(2+)</name>
        <dbReference type="ChEBI" id="CHEBI:18420"/>
    </ligand>
</feature>
<comment type="subunit">
    <text evidence="1 9">Homodimer.</text>
</comment>
<dbReference type="Gene3D" id="1.10.300.10">
    <property type="entry name" value="Adenylosuccinate Synthetase, subunit A, domain 2"/>
    <property type="match status" value="1"/>
</dbReference>
<dbReference type="KEGG" id="smo:SELMODRAFT_171442"/>
<dbReference type="NCBIfam" id="NF002223">
    <property type="entry name" value="PRK01117.1"/>
    <property type="match status" value="1"/>
</dbReference>
<dbReference type="PROSITE" id="PS01266">
    <property type="entry name" value="ADENYLOSUCCIN_SYN_1"/>
    <property type="match status" value="1"/>
</dbReference>
<dbReference type="FunFam" id="3.90.170.10:FF:000001">
    <property type="entry name" value="Adenylosuccinate synthetase"/>
    <property type="match status" value="1"/>
</dbReference>
<proteinExistence type="inferred from homology"/>
<feature type="binding site" evidence="9">
    <location>
        <position position="367"/>
    </location>
    <ligand>
        <name>GTP</name>
        <dbReference type="ChEBI" id="CHEBI:37565"/>
    </ligand>
</feature>
<feature type="binding site" evidence="9">
    <location>
        <begin position="476"/>
        <end position="478"/>
    </location>
    <ligand>
        <name>GTP</name>
        <dbReference type="ChEBI" id="CHEBI:37565"/>
    </ligand>
</feature>
<dbReference type="Gramene" id="EFJ28450">
    <property type="protein sequence ID" value="EFJ28450"/>
    <property type="gene ID" value="SELMODRAFT_171442"/>
</dbReference>
<dbReference type="InterPro" id="IPR018220">
    <property type="entry name" value="Adenylosuccin_syn_GTP-bd"/>
</dbReference>
<dbReference type="GO" id="GO:0004019">
    <property type="term" value="F:adenylosuccinate synthase activity"/>
    <property type="evidence" value="ECO:0000318"/>
    <property type="project" value="GO_Central"/>
</dbReference>
<dbReference type="UniPathway" id="UPA00075">
    <property type="reaction ID" value="UER00335"/>
</dbReference>
<dbReference type="OrthoDB" id="10265645at2759"/>
<dbReference type="GO" id="GO:0009507">
    <property type="term" value="C:chloroplast"/>
    <property type="evidence" value="ECO:0007669"/>
    <property type="project" value="UniProtKB-SubCell"/>
</dbReference>
<dbReference type="CDD" id="cd03108">
    <property type="entry name" value="AdSS"/>
    <property type="match status" value="1"/>
</dbReference>
<comment type="function">
    <text evidence="10">Plays an important role in the de novo pathway of purine nucleotide biosynthesis.</text>
</comment>
<keyword evidence="6 9" id="KW-0460">Magnesium</keyword>
<protein>
    <recommendedName>
        <fullName evidence="9">Adenylosuccinate synthetase, chloroplastic</fullName>
        <shortName evidence="9">AMPSase</shortName>
        <shortName evidence="9">AdSS</shortName>
        <ecNumber evidence="9">6.3.4.4</ecNumber>
    </recommendedName>
    <alternativeName>
        <fullName evidence="9">IMP--aspartate ligase</fullName>
    </alternativeName>
</protein>
<dbReference type="InterPro" id="IPR042109">
    <property type="entry name" value="Adenylosuccinate_synth_dom1"/>
</dbReference>
<dbReference type="OMA" id="FHHAKPI"/>
<feature type="binding site" evidence="9">
    <location>
        <begin position="74"/>
        <end position="80"/>
    </location>
    <ligand>
        <name>GTP</name>
        <dbReference type="ChEBI" id="CHEBI:37565"/>
    </ligand>
</feature>
<evidence type="ECO:0000256" key="1">
    <source>
        <dbReference type="ARBA" id="ARBA00011738"/>
    </source>
</evidence>
<keyword evidence="9" id="KW-0150">Chloroplast</keyword>
<dbReference type="Gene3D" id="3.90.170.10">
    <property type="entry name" value="Adenylosuccinate Synthetase, subunit A, domain 3"/>
    <property type="match status" value="1"/>
</dbReference>
<evidence type="ECO:0000313" key="12">
    <source>
        <dbReference type="Proteomes" id="UP000001514"/>
    </source>
</evidence>
<dbReference type="InterPro" id="IPR042111">
    <property type="entry name" value="Adenylosuccinate_synth_dom3"/>
</dbReference>
<reference evidence="11 12" key="1">
    <citation type="journal article" date="2011" name="Science">
        <title>The Selaginella genome identifies genetic changes associated with the evolution of vascular plants.</title>
        <authorList>
            <person name="Banks J.A."/>
            <person name="Nishiyama T."/>
            <person name="Hasebe M."/>
            <person name="Bowman J.L."/>
            <person name="Gribskov M."/>
            <person name="dePamphilis C."/>
            <person name="Albert V.A."/>
            <person name="Aono N."/>
            <person name="Aoyama T."/>
            <person name="Ambrose B.A."/>
            <person name="Ashton N.W."/>
            <person name="Axtell M.J."/>
            <person name="Barker E."/>
            <person name="Barker M.S."/>
            <person name="Bennetzen J.L."/>
            <person name="Bonawitz N.D."/>
            <person name="Chapple C."/>
            <person name="Cheng C."/>
            <person name="Correa L.G."/>
            <person name="Dacre M."/>
            <person name="DeBarry J."/>
            <person name="Dreyer I."/>
            <person name="Elias M."/>
            <person name="Engstrom E.M."/>
            <person name="Estelle M."/>
            <person name="Feng L."/>
            <person name="Finet C."/>
            <person name="Floyd S.K."/>
            <person name="Frommer W.B."/>
            <person name="Fujita T."/>
            <person name="Gramzow L."/>
            <person name="Gutensohn M."/>
            <person name="Harholt J."/>
            <person name="Hattori M."/>
            <person name="Heyl A."/>
            <person name="Hirai T."/>
            <person name="Hiwatashi Y."/>
            <person name="Ishikawa M."/>
            <person name="Iwata M."/>
            <person name="Karol K.G."/>
            <person name="Koehler B."/>
            <person name="Kolukisaoglu U."/>
            <person name="Kubo M."/>
            <person name="Kurata T."/>
            <person name="Lalonde S."/>
            <person name="Li K."/>
            <person name="Li Y."/>
            <person name="Litt A."/>
            <person name="Lyons E."/>
            <person name="Manning G."/>
            <person name="Maruyama T."/>
            <person name="Michael T.P."/>
            <person name="Mikami K."/>
            <person name="Miyazaki S."/>
            <person name="Morinaga S."/>
            <person name="Murata T."/>
            <person name="Mueller-Roeber B."/>
            <person name="Nelson D.R."/>
            <person name="Obara M."/>
            <person name="Oguri Y."/>
            <person name="Olmstead R.G."/>
            <person name="Onodera N."/>
            <person name="Petersen B.L."/>
            <person name="Pils B."/>
            <person name="Prigge M."/>
            <person name="Rensing S.A."/>
            <person name="Riano-Pachon D.M."/>
            <person name="Roberts A.W."/>
            <person name="Sato Y."/>
            <person name="Scheller H.V."/>
            <person name="Schulz B."/>
            <person name="Schulz C."/>
            <person name="Shakirov E.V."/>
            <person name="Shibagaki N."/>
            <person name="Shinohara N."/>
            <person name="Shippen D.E."/>
            <person name="Soerensen I."/>
            <person name="Sotooka R."/>
            <person name="Sugimoto N."/>
            <person name="Sugita M."/>
            <person name="Sumikawa N."/>
            <person name="Tanurdzic M."/>
            <person name="Theissen G."/>
            <person name="Ulvskov P."/>
            <person name="Wakazuki S."/>
            <person name="Weng J.K."/>
            <person name="Willats W.W."/>
            <person name="Wipf D."/>
            <person name="Wolf P.G."/>
            <person name="Yang L."/>
            <person name="Zimmer A.D."/>
            <person name="Zhu Q."/>
            <person name="Mitros T."/>
            <person name="Hellsten U."/>
            <person name="Loque D."/>
            <person name="Otillar R."/>
            <person name="Salamov A."/>
            <person name="Schmutz J."/>
            <person name="Shapiro H."/>
            <person name="Lindquist E."/>
            <person name="Lucas S."/>
            <person name="Rokhsar D."/>
            <person name="Grigoriev I.V."/>
        </authorList>
    </citation>
    <scope>NUCLEOTIDE SEQUENCE [LARGE SCALE GENOMIC DNA]</scope>
</reference>
<dbReference type="GO" id="GO:0005737">
    <property type="term" value="C:cytoplasm"/>
    <property type="evidence" value="ECO:0000318"/>
    <property type="project" value="GO_Central"/>
</dbReference>
<keyword evidence="7 9" id="KW-0342">GTP-binding</keyword>
<keyword evidence="9" id="KW-0934">Plastid</keyword>
<dbReference type="AlphaFoldDB" id="D8RGZ6"/>
<evidence type="ECO:0000256" key="4">
    <source>
        <dbReference type="ARBA" id="ARBA00022741"/>
    </source>
</evidence>
<evidence type="ECO:0000256" key="5">
    <source>
        <dbReference type="ARBA" id="ARBA00022755"/>
    </source>
</evidence>
<feature type="binding site" evidence="9">
    <location>
        <position position="301"/>
    </location>
    <ligand>
        <name>IMP</name>
        <dbReference type="ChEBI" id="CHEBI:58053"/>
    </ligand>
</feature>
<comment type="cofactor">
    <cofactor evidence="9">
        <name>Mg(2+)</name>
        <dbReference type="ChEBI" id="CHEBI:18420"/>
    </cofactor>
    <text evidence="9">Binds 1 Mg(2+) ion per subunit.</text>
</comment>
<dbReference type="PANTHER" id="PTHR11846:SF0">
    <property type="entry name" value="ADENYLOSUCCINATE SYNTHETASE"/>
    <property type="match status" value="1"/>
</dbReference>
<keyword evidence="5 9" id="KW-0658">Purine biosynthesis</keyword>
<evidence type="ECO:0000256" key="7">
    <source>
        <dbReference type="ARBA" id="ARBA00023134"/>
    </source>
</evidence>
<dbReference type="EMBL" id="GL377579">
    <property type="protein sequence ID" value="EFJ28450.1"/>
    <property type="molecule type" value="Genomic_DNA"/>
</dbReference>
<sequence length="488" mass="53262">MQASGLAGLGSSSQPRRGRRNHQLRLLGSARGRVLCNAQAVQQRQQQSDVAKAKIADPYSSLGQVCAVLGTQWGDEGKGKLVDILARHYDIVARCQGGDNAGHTIYDDKGDKFALHLVPSGILQRDTVCMVGNGVVVHLPKLFEEIKQLEAKGISCEGRIRVSDRAHLLFDFHRTVDALREAELAGSMIGTTKRGVGPCYASKATRNGIRVGDLLDMSTFRDKLEILLEDAAARFDKFTYDKSMLEEEVVRYRDFAEKLGPYIADTVYLINQAYHDKKKILVEGGQATMLDVDFGTYPFVTSSNPSVGGVCTGLGIAPKRLGDIIGVAKAYTTRVGAGPYPTEAFGELGQSLRETGNEFGTTTKRPRRCGWLDVVALNYSCEINGFTSLNLTKLDVLSNLPEIKLGIAYKGPKDESVPSFPADLSFLEKVKVVYETVPGWQTDISSVRKFKDLPGAAKAYVQRIEELVGIKVQFIGVGPGRDALIVRD</sequence>
<dbReference type="GO" id="GO:0044208">
    <property type="term" value="P:'de novo' AMP biosynthetic process"/>
    <property type="evidence" value="ECO:0000318"/>
    <property type="project" value="GO_Central"/>
</dbReference>
<evidence type="ECO:0000256" key="2">
    <source>
        <dbReference type="ARBA" id="ARBA00022598"/>
    </source>
</evidence>
<dbReference type="eggNOG" id="KOG1355">
    <property type="taxonomic scope" value="Eukaryota"/>
</dbReference>
<dbReference type="STRING" id="88036.D8RGZ6"/>
<feature type="active site" description="Proton acceptor" evidence="9">
    <location>
        <position position="75"/>
    </location>
</feature>
<organism evidence="12">
    <name type="scientific">Selaginella moellendorffii</name>
    <name type="common">Spikemoss</name>
    <dbReference type="NCBI Taxonomy" id="88036"/>
    <lineage>
        <taxon>Eukaryota</taxon>
        <taxon>Viridiplantae</taxon>
        <taxon>Streptophyta</taxon>
        <taxon>Embryophyta</taxon>
        <taxon>Tracheophyta</taxon>
        <taxon>Lycopodiopsida</taxon>
        <taxon>Selaginellales</taxon>
        <taxon>Selaginellaceae</taxon>
        <taxon>Selaginella</taxon>
    </lineage>
</organism>
<feature type="binding site" evidence="9">
    <location>
        <position position="75"/>
    </location>
    <ligand>
        <name>Mg(2+)</name>
        <dbReference type="ChEBI" id="CHEBI:18420"/>
    </ligand>
</feature>
<feature type="binding site" evidence="9">
    <location>
        <position position="192"/>
    </location>
    <ligand>
        <name>IMP</name>
        <dbReference type="ChEBI" id="CHEBI:58053"/>
    </ligand>
</feature>
<evidence type="ECO:0000256" key="10">
    <source>
        <dbReference type="RuleBase" id="RU000520"/>
    </source>
</evidence>
<dbReference type="PANTHER" id="PTHR11846">
    <property type="entry name" value="ADENYLOSUCCINATE SYNTHETASE"/>
    <property type="match status" value="1"/>
</dbReference>
<dbReference type="NCBIfam" id="TIGR00184">
    <property type="entry name" value="purA"/>
    <property type="match status" value="1"/>
</dbReference>
<keyword evidence="4 9" id="KW-0547">Nucleotide-binding</keyword>
<feature type="binding site" evidence="9">
    <location>
        <position position="365"/>
    </location>
    <ligand>
        <name>IMP</name>
        <dbReference type="ChEBI" id="CHEBI:58053"/>
    </ligand>
</feature>
<dbReference type="InterPro" id="IPR001114">
    <property type="entry name" value="Adenylosuccinate_synthetase"/>
</dbReference>
<feature type="binding site" evidence="9">
    <location>
        <begin position="100"/>
        <end position="103"/>
    </location>
    <ligand>
        <name>IMP</name>
        <dbReference type="ChEBI" id="CHEBI:58053"/>
    </ligand>
</feature>
<comment type="function">
    <text evidence="9">Plays an important role in the de novo pathway and in the salvage pathway of purine nucleotide biosynthesis. Catalyzes the first commited step in the biosynthesis of AMP from IMP.</text>
</comment>
<gene>
    <name evidence="9" type="primary">PURA</name>
    <name evidence="11" type="ORF">SELMODRAFT_171442</name>
</gene>
<feature type="binding site" evidence="9">
    <location>
        <begin position="102"/>
        <end position="104"/>
    </location>
    <ligand>
        <name>GTP</name>
        <dbReference type="ChEBI" id="CHEBI:37565"/>
    </ligand>
</feature>
<dbReference type="HAMAP" id="MF_00011">
    <property type="entry name" value="Adenylosucc_synth"/>
    <property type="match status" value="1"/>
</dbReference>
<dbReference type="SUPFAM" id="SSF52540">
    <property type="entry name" value="P-loop containing nucleoside triphosphate hydrolases"/>
    <property type="match status" value="1"/>
</dbReference>
<dbReference type="EC" id="6.3.4.4" evidence="9"/>
<comment type="catalytic activity">
    <reaction evidence="8 9 10">
        <text>IMP + L-aspartate + GTP = N(6)-(1,2-dicarboxyethyl)-AMP + GDP + phosphate + 2 H(+)</text>
        <dbReference type="Rhea" id="RHEA:15753"/>
        <dbReference type="ChEBI" id="CHEBI:15378"/>
        <dbReference type="ChEBI" id="CHEBI:29991"/>
        <dbReference type="ChEBI" id="CHEBI:37565"/>
        <dbReference type="ChEBI" id="CHEBI:43474"/>
        <dbReference type="ChEBI" id="CHEBI:57567"/>
        <dbReference type="ChEBI" id="CHEBI:58053"/>
        <dbReference type="ChEBI" id="CHEBI:58189"/>
        <dbReference type="EC" id="6.3.4.4"/>
    </reaction>
</comment>